<evidence type="ECO:0000313" key="14">
    <source>
        <dbReference type="EMBL" id="SPO39879.1"/>
    </source>
</evidence>
<evidence type="ECO:0000256" key="6">
    <source>
        <dbReference type="ARBA" id="ARBA00022807"/>
    </source>
</evidence>
<dbReference type="GO" id="GO:0043418">
    <property type="term" value="P:homocysteine catabolic process"/>
    <property type="evidence" value="ECO:0007669"/>
    <property type="project" value="TreeGrafter"/>
</dbReference>
<dbReference type="GO" id="GO:0006508">
    <property type="term" value="P:proteolysis"/>
    <property type="evidence" value="ECO:0007669"/>
    <property type="project" value="UniProtKB-KW"/>
</dbReference>
<dbReference type="AlphaFoldDB" id="A0A5C3F936"/>
<evidence type="ECO:0000256" key="5">
    <source>
        <dbReference type="ARBA" id="ARBA00022801"/>
    </source>
</evidence>
<dbReference type="GO" id="GO:0004197">
    <property type="term" value="F:cysteine-type endopeptidase activity"/>
    <property type="evidence" value="ECO:0007669"/>
    <property type="project" value="UniProtKB-EC"/>
</dbReference>
<keyword evidence="6" id="KW-0788">Thiol protease</keyword>
<evidence type="ECO:0000256" key="12">
    <source>
        <dbReference type="ARBA" id="ARBA00032353"/>
    </source>
</evidence>
<evidence type="ECO:0000256" key="2">
    <source>
        <dbReference type="ARBA" id="ARBA00012465"/>
    </source>
</evidence>
<feature type="region of interest" description="Disordered" evidence="13">
    <location>
        <begin position="1"/>
        <end position="26"/>
    </location>
</feature>
<dbReference type="EMBL" id="OOIP01000016">
    <property type="protein sequence ID" value="SPO39879.1"/>
    <property type="molecule type" value="Genomic_DNA"/>
</dbReference>
<dbReference type="CDD" id="cd00585">
    <property type="entry name" value="Peptidase_C1B"/>
    <property type="match status" value="1"/>
</dbReference>
<dbReference type="PANTHER" id="PTHR10363:SF2">
    <property type="entry name" value="BLEOMYCIN HYDROLASE"/>
    <property type="match status" value="1"/>
</dbReference>
<dbReference type="PANTHER" id="PTHR10363">
    <property type="entry name" value="BLEOMYCIN HYDROLASE"/>
    <property type="match status" value="1"/>
</dbReference>
<comment type="catalytic activity">
    <reaction evidence="1">
        <text>Inactivates bleomycin B2 (a cytotoxic glycometallopeptide) by hydrolysis of a carboxyamide bond of beta-aminoalanine, but also shows general aminopeptidase activity. The specificity varies somewhat with source, but amino acid arylamides of Met, Leu and Ala are preferred.</text>
        <dbReference type="EC" id="3.4.22.40"/>
    </reaction>
</comment>
<evidence type="ECO:0000256" key="13">
    <source>
        <dbReference type="SAM" id="MobiDB-lite"/>
    </source>
</evidence>
<feature type="compositionally biased region" description="Low complexity" evidence="13">
    <location>
        <begin position="65"/>
        <end position="77"/>
    </location>
</feature>
<dbReference type="GO" id="GO:0009636">
    <property type="term" value="P:response to toxic substance"/>
    <property type="evidence" value="ECO:0007669"/>
    <property type="project" value="TreeGrafter"/>
</dbReference>
<feature type="compositionally biased region" description="Low complexity" evidence="13">
    <location>
        <begin position="1"/>
        <end position="15"/>
    </location>
</feature>
<evidence type="ECO:0000256" key="11">
    <source>
        <dbReference type="ARBA" id="ARBA00031859"/>
    </source>
</evidence>
<dbReference type="InterPro" id="IPR004134">
    <property type="entry name" value="Peptidase_C1B"/>
</dbReference>
<comment type="subunit">
    <text evidence="8">Homohexamer. Binds to nucleic acids. Binds single-stranded DNA and RNA with higher affinity than double-stranded DNA.</text>
</comment>
<dbReference type="Proteomes" id="UP000323386">
    <property type="component" value="Unassembled WGS sequence"/>
</dbReference>
<evidence type="ECO:0000313" key="15">
    <source>
        <dbReference type="Proteomes" id="UP000323386"/>
    </source>
</evidence>
<keyword evidence="5" id="KW-0378">Hydrolase</keyword>
<evidence type="ECO:0000256" key="10">
    <source>
        <dbReference type="ARBA" id="ARBA00031564"/>
    </source>
</evidence>
<dbReference type="GO" id="GO:0070005">
    <property type="term" value="F:cysteine-type aminopeptidase activity"/>
    <property type="evidence" value="ECO:0007669"/>
    <property type="project" value="InterPro"/>
</dbReference>
<keyword evidence="15" id="KW-1185">Reference proteome</keyword>
<dbReference type="OrthoDB" id="2666448at2759"/>
<dbReference type="SUPFAM" id="SSF54001">
    <property type="entry name" value="Cysteine proteinases"/>
    <property type="match status" value="1"/>
</dbReference>
<dbReference type="PROSITE" id="PS00139">
    <property type="entry name" value="THIOL_PROTEASE_CYS"/>
    <property type="match status" value="1"/>
</dbReference>
<accession>A0A5C3F936</accession>
<organism evidence="14 15">
    <name type="scientific">Pseudozyma flocculosa</name>
    <dbReference type="NCBI Taxonomy" id="84751"/>
    <lineage>
        <taxon>Eukaryota</taxon>
        <taxon>Fungi</taxon>
        <taxon>Dikarya</taxon>
        <taxon>Basidiomycota</taxon>
        <taxon>Ustilaginomycotina</taxon>
        <taxon>Ustilaginomycetes</taxon>
        <taxon>Ustilaginales</taxon>
        <taxon>Ustilaginaceae</taxon>
        <taxon>Pseudozyma</taxon>
    </lineage>
</organism>
<evidence type="ECO:0000256" key="9">
    <source>
        <dbReference type="ARBA" id="ARBA00030627"/>
    </source>
</evidence>
<evidence type="ECO:0000256" key="4">
    <source>
        <dbReference type="ARBA" id="ARBA00022670"/>
    </source>
</evidence>
<name>A0A5C3F936_9BASI</name>
<proteinExistence type="predicted"/>
<protein>
    <recommendedName>
        <fullName evidence="3">Cysteine proteinase 1, mitochondrial</fullName>
        <ecNumber evidence="2">3.4.22.40</ecNumber>
    </recommendedName>
    <alternativeName>
        <fullName evidence="9">Bleomycin hydrolase</fullName>
    </alternativeName>
    <alternativeName>
        <fullName evidence="12">Homocysteine-thiolactonase</fullName>
    </alternativeName>
    <alternativeName>
        <fullName evidence="10">Leucine aminopeptidase 3</fullName>
    </alternativeName>
    <alternativeName>
        <fullName evidence="11">Y3</fullName>
    </alternativeName>
</protein>
<dbReference type="GO" id="GO:0005737">
    <property type="term" value="C:cytoplasm"/>
    <property type="evidence" value="ECO:0007669"/>
    <property type="project" value="TreeGrafter"/>
</dbReference>
<evidence type="ECO:0000256" key="7">
    <source>
        <dbReference type="ARBA" id="ARBA00025347"/>
    </source>
</evidence>
<dbReference type="InterPro" id="IPR038765">
    <property type="entry name" value="Papain-like_cys_pep_sf"/>
</dbReference>
<gene>
    <name evidence="14" type="ORF">PSFLO_05360</name>
</gene>
<feature type="compositionally biased region" description="Polar residues" evidence="13">
    <location>
        <begin position="16"/>
        <end position="26"/>
    </location>
</feature>
<dbReference type="Gene3D" id="3.90.70.10">
    <property type="entry name" value="Cysteine proteinases"/>
    <property type="match status" value="1"/>
</dbReference>
<keyword evidence="4" id="KW-0645">Protease</keyword>
<evidence type="ECO:0000256" key="3">
    <source>
        <dbReference type="ARBA" id="ARBA00016900"/>
    </source>
</evidence>
<dbReference type="Pfam" id="PF03051">
    <property type="entry name" value="Peptidase_C1_2"/>
    <property type="match status" value="1"/>
</dbReference>
<evidence type="ECO:0000256" key="1">
    <source>
        <dbReference type="ARBA" id="ARBA00000423"/>
    </source>
</evidence>
<evidence type="ECO:0000256" key="8">
    <source>
        <dbReference type="ARBA" id="ARBA00026080"/>
    </source>
</evidence>
<sequence length="549" mass="61173">MGSAASKPVSTSSSSQQYNTEKTPVTVQVVSSHVEATPSRSHHAADRLARIHAEASHRSSRWAEPSSSSSSSSSPSSNRAEAAISLGAVKQWNDVAFSAPTSRLAALTLHNASIPASVRRRSAEVADQHVFSHAIPFECAKVTNQHRSGRCWLFATTNLIRNRVAQKLDLDSIELSQSYLSFYDKLEKSNYFLENMIELADQPLDDRVVNSLLSAPTNDGGQWDMVANLLTKYGVVPQSVFPESFNSSDSSKINWLCTVKLREYTLELRAIHDDVRRRLDRTTSLSAEAKRAAVVTAQRQRKDEQMEEIYRMLAIALGAPPRPDDEFTFSYRDKGKKYHSVRATPKSFLRDYAAGFDHTSMCSLVNDPRHDEERLITVDRLNNVYGGNPIKYVNTSIDDMSRAVIASIKAGAPVFFGCDVGQFSHTPSGIMDPALYDYELAFNVKLGLSKAQRIELGESAMTHAMTITAVHVDDDGRAVRYRVENSWGDQDVGEKGYMVMTHAWFAQFAYQVVTDRRFMPKRLWALFERGIVEGETIVLPPYDPMGALA</sequence>
<feature type="region of interest" description="Disordered" evidence="13">
    <location>
        <begin position="53"/>
        <end position="78"/>
    </location>
</feature>
<dbReference type="EC" id="3.4.22.40" evidence="2"/>
<reference evidence="14 15" key="1">
    <citation type="submission" date="2018-03" db="EMBL/GenBank/DDBJ databases">
        <authorList>
            <person name="Guldener U."/>
        </authorList>
    </citation>
    <scope>NUCLEOTIDE SEQUENCE [LARGE SCALE GENOMIC DNA]</scope>
    <source>
        <strain evidence="14 15">DAOM196992</strain>
    </source>
</reference>
<comment type="function">
    <text evidence="7">The normal physiological role of the enzyme is unknown, but it is not essential for the viability of yeast cells. Has aminopeptidase activity, shortening substrate peptides sequentially by 1 amino acid. Has bleomycin hydrolase activity, which can protect the cell from the toxic effects of bleomycin. Has homocysteine-thiolactonase activity, protecting the cell against homocysteine toxicity. Acts as a repressor in the GAL4 regulatory system, but this does not require either the peptidase or nucleic acid-binding activities.</text>
</comment>
<dbReference type="InterPro" id="IPR000169">
    <property type="entry name" value="Pept_cys_AS"/>
</dbReference>